<feature type="domain" description="Large ribosomal subunit protein uL11 N-terminal" evidence="19">
    <location>
        <begin position="82"/>
        <end position="139"/>
    </location>
</feature>
<evidence type="ECO:0000256" key="14">
    <source>
        <dbReference type="ARBA" id="ARBA00068991"/>
    </source>
</evidence>
<evidence type="ECO:0000256" key="15">
    <source>
        <dbReference type="ARBA" id="ARBA00082752"/>
    </source>
</evidence>
<feature type="domain" description="Large ribosomal subunit protein uL11 C-terminal" evidence="18">
    <location>
        <begin position="144"/>
        <end position="212"/>
    </location>
</feature>
<dbReference type="SMART" id="SM00649">
    <property type="entry name" value="RL11"/>
    <property type="match status" value="1"/>
</dbReference>
<dbReference type="GO" id="GO:0006412">
    <property type="term" value="P:translation"/>
    <property type="evidence" value="ECO:0007669"/>
    <property type="project" value="InterPro"/>
</dbReference>
<evidence type="ECO:0000256" key="10">
    <source>
        <dbReference type="ARBA" id="ARBA00022980"/>
    </source>
</evidence>
<evidence type="ECO:0000256" key="16">
    <source>
        <dbReference type="RuleBase" id="RU003978"/>
    </source>
</evidence>
<dbReference type="CDD" id="cd00412">
    <property type="entry name" value="pyrophosphatase"/>
    <property type="match status" value="1"/>
</dbReference>
<dbReference type="SUPFAM" id="SSF54747">
    <property type="entry name" value="Ribosomal L11/L12e N-terminal domain"/>
    <property type="match status" value="1"/>
</dbReference>
<comment type="catalytic activity">
    <reaction evidence="13">
        <text>diphosphate + H2O = 2 phosphate + H(+)</text>
        <dbReference type="Rhea" id="RHEA:24576"/>
        <dbReference type="ChEBI" id="CHEBI:15377"/>
        <dbReference type="ChEBI" id="CHEBI:15378"/>
        <dbReference type="ChEBI" id="CHEBI:33019"/>
        <dbReference type="ChEBI" id="CHEBI:43474"/>
        <dbReference type="EC" id="3.6.1.1"/>
    </reaction>
</comment>
<dbReference type="InterPro" id="IPR020785">
    <property type="entry name" value="Ribosomal_uL11_CS"/>
</dbReference>
<dbReference type="GO" id="GO:0006796">
    <property type="term" value="P:phosphate-containing compound metabolic process"/>
    <property type="evidence" value="ECO:0007669"/>
    <property type="project" value="InterPro"/>
</dbReference>
<dbReference type="AlphaFoldDB" id="A0AAV1CCN1"/>
<dbReference type="Gene3D" id="1.10.10.250">
    <property type="entry name" value="Ribosomal protein L11, C-terminal domain"/>
    <property type="match status" value="1"/>
</dbReference>
<proteinExistence type="inferred from homology"/>
<keyword evidence="10 16" id="KW-0689">Ribosomal protein</keyword>
<dbReference type="GO" id="GO:0003735">
    <property type="term" value="F:structural constituent of ribosome"/>
    <property type="evidence" value="ECO:0007669"/>
    <property type="project" value="InterPro"/>
</dbReference>
<dbReference type="Pfam" id="PF03946">
    <property type="entry name" value="Ribosomal_L11_N"/>
    <property type="match status" value="1"/>
</dbReference>
<dbReference type="InterPro" id="IPR020784">
    <property type="entry name" value="Ribosomal_uL11_N"/>
</dbReference>
<dbReference type="GO" id="GO:0019843">
    <property type="term" value="F:rRNA binding"/>
    <property type="evidence" value="ECO:0007669"/>
    <property type="project" value="UniProtKB-KW"/>
</dbReference>
<dbReference type="InterPro" id="IPR036649">
    <property type="entry name" value="Pyrophosphatase_sf"/>
</dbReference>
<dbReference type="PANTHER" id="PTHR10286">
    <property type="entry name" value="INORGANIC PYROPHOSPHATASE"/>
    <property type="match status" value="1"/>
</dbReference>
<keyword evidence="6" id="KW-0699">rRNA-binding</keyword>
<keyword evidence="8" id="KW-0460">Magnesium</keyword>
<dbReference type="FunFam" id="3.90.80.10:FF:000002">
    <property type="entry name" value="Soluble inorganic pyrophosphatase 4"/>
    <property type="match status" value="1"/>
</dbReference>
<dbReference type="GO" id="GO:0004427">
    <property type="term" value="F:inorganic diphosphate phosphatase activity"/>
    <property type="evidence" value="ECO:0007669"/>
    <property type="project" value="UniProtKB-EC"/>
</dbReference>
<dbReference type="HAMAP" id="MF_00209">
    <property type="entry name" value="Inorganic_PPase"/>
    <property type="match status" value="1"/>
</dbReference>
<evidence type="ECO:0000256" key="5">
    <source>
        <dbReference type="ARBA" id="ARBA00022723"/>
    </source>
</evidence>
<evidence type="ECO:0000256" key="1">
    <source>
        <dbReference type="ARBA" id="ARBA00001946"/>
    </source>
</evidence>
<dbReference type="Pfam" id="PF00719">
    <property type="entry name" value="Pyrophosphatase"/>
    <property type="match status" value="1"/>
</dbReference>
<comment type="similarity">
    <text evidence="2">Belongs to the PPase family.</text>
</comment>
<organism evidence="20 21">
    <name type="scientific">Oldenlandia corymbosa var. corymbosa</name>
    <dbReference type="NCBI Taxonomy" id="529605"/>
    <lineage>
        <taxon>Eukaryota</taxon>
        <taxon>Viridiplantae</taxon>
        <taxon>Streptophyta</taxon>
        <taxon>Embryophyta</taxon>
        <taxon>Tracheophyta</taxon>
        <taxon>Spermatophyta</taxon>
        <taxon>Magnoliopsida</taxon>
        <taxon>eudicotyledons</taxon>
        <taxon>Gunneridae</taxon>
        <taxon>Pentapetalae</taxon>
        <taxon>asterids</taxon>
        <taxon>lamiids</taxon>
        <taxon>Gentianales</taxon>
        <taxon>Rubiaceae</taxon>
        <taxon>Rubioideae</taxon>
        <taxon>Spermacoceae</taxon>
        <taxon>Hedyotis-Oldenlandia complex</taxon>
        <taxon>Oldenlandia</taxon>
    </lineage>
</organism>
<evidence type="ECO:0000256" key="11">
    <source>
        <dbReference type="ARBA" id="ARBA00023274"/>
    </source>
</evidence>
<dbReference type="InterPro" id="IPR000911">
    <property type="entry name" value="Ribosomal_uL11"/>
</dbReference>
<dbReference type="GO" id="GO:0000287">
    <property type="term" value="F:magnesium ion binding"/>
    <property type="evidence" value="ECO:0007669"/>
    <property type="project" value="InterPro"/>
</dbReference>
<feature type="region of interest" description="Disordered" evidence="17">
    <location>
        <begin position="212"/>
        <end position="243"/>
    </location>
</feature>
<gene>
    <name evidence="20" type="ORF">OLC1_LOCUS4778</name>
</gene>
<evidence type="ECO:0000256" key="4">
    <source>
        <dbReference type="ARBA" id="ARBA00012146"/>
    </source>
</evidence>
<dbReference type="GO" id="GO:0005840">
    <property type="term" value="C:ribosome"/>
    <property type="evidence" value="ECO:0007669"/>
    <property type="project" value="UniProtKB-KW"/>
</dbReference>
<dbReference type="NCBIfam" id="TIGR01632">
    <property type="entry name" value="L11_bact"/>
    <property type="match status" value="1"/>
</dbReference>
<dbReference type="GO" id="GO:1990904">
    <property type="term" value="C:ribonucleoprotein complex"/>
    <property type="evidence" value="ECO:0007669"/>
    <property type="project" value="UniProtKB-KW"/>
</dbReference>
<evidence type="ECO:0000313" key="21">
    <source>
        <dbReference type="Proteomes" id="UP001161247"/>
    </source>
</evidence>
<dbReference type="SUPFAM" id="SSF46906">
    <property type="entry name" value="Ribosomal protein L11, C-terminal domain"/>
    <property type="match status" value="1"/>
</dbReference>
<dbReference type="InterPro" id="IPR036796">
    <property type="entry name" value="Ribosomal_uL11_N_sf"/>
</dbReference>
<sequence>MSSSTAAISTIHNCAPLVIPGSRNIKATKSSSSWLSGSPLNLSSNSILSLHYNTKNNRRGLSVIAMAPPKPGGKAKKVTGIIKLALEAGKATPSPPVGPALGSKGVNIMAFCKDYNARTADKAGYVIPVEITVYDDRSFTFILKTPPASVLLLKAAGAEKGSKDPKQEKVGKITIEQLRAIAQEKLPDLNCSTIESAMRIIAGTAANMGIDIDPPVLEPKQKKKMSNEGENGAENSPNRRAPRLNERILSSLSRRSVAAHPWHDLEIGPGAPQIFNVVIEITKGSKVKYELDKKTGLIKVDRILYSSVVYPHNYGFIPRTLCEDNDPMDVLVLMQEPVLPGCFLRARAVGLMPMIDQGEKDDKIIAVCADDPEYRHYTDISQLPPHRLAEIRRFFEDYKKNENKEVAVDEFLPAATAIDAIQYSMDLYAEYILHTLRK</sequence>
<evidence type="ECO:0000256" key="9">
    <source>
        <dbReference type="ARBA" id="ARBA00022884"/>
    </source>
</evidence>
<name>A0AAV1CCN1_OLDCO</name>
<dbReference type="InterPro" id="IPR006519">
    <property type="entry name" value="Ribosomal_uL11_bac-typ"/>
</dbReference>
<dbReference type="GO" id="GO:0005737">
    <property type="term" value="C:cytoplasm"/>
    <property type="evidence" value="ECO:0007669"/>
    <property type="project" value="InterPro"/>
</dbReference>
<evidence type="ECO:0000259" key="18">
    <source>
        <dbReference type="Pfam" id="PF00298"/>
    </source>
</evidence>
<evidence type="ECO:0000313" key="20">
    <source>
        <dbReference type="EMBL" id="CAI9093340.1"/>
    </source>
</evidence>
<keyword evidence="7" id="KW-0378">Hydrolase</keyword>
<accession>A0AAV1CCN1</accession>
<keyword evidence="11 16" id="KW-0687">Ribonucleoprotein</keyword>
<comment type="similarity">
    <text evidence="3 16">Belongs to the universal ribosomal protein uL11 family.</text>
</comment>
<dbReference type="PROSITE" id="PS00359">
    <property type="entry name" value="RIBOSOMAL_L11"/>
    <property type="match status" value="1"/>
</dbReference>
<dbReference type="Proteomes" id="UP001161247">
    <property type="component" value="Chromosome 2"/>
</dbReference>
<evidence type="ECO:0000256" key="3">
    <source>
        <dbReference type="ARBA" id="ARBA00010537"/>
    </source>
</evidence>
<dbReference type="FunFam" id="1.10.10.250:FF:000001">
    <property type="entry name" value="50S ribosomal protein L11"/>
    <property type="match status" value="1"/>
</dbReference>
<dbReference type="Gene3D" id="3.30.1550.10">
    <property type="entry name" value="Ribosomal protein L11/L12, N-terminal domain"/>
    <property type="match status" value="1"/>
</dbReference>
<evidence type="ECO:0000256" key="7">
    <source>
        <dbReference type="ARBA" id="ARBA00022801"/>
    </source>
</evidence>
<dbReference type="PROSITE" id="PS00387">
    <property type="entry name" value="PPASE"/>
    <property type="match status" value="1"/>
</dbReference>
<dbReference type="EC" id="3.6.1.1" evidence="4"/>
<protein>
    <recommendedName>
        <fullName evidence="14">Large ribosomal subunit protein uL11c</fullName>
        <ecNumber evidence="4">3.6.1.1</ecNumber>
    </recommendedName>
    <alternativeName>
        <fullName evidence="12">50S ribosomal protein L11, chloroplastic</fullName>
    </alternativeName>
    <alternativeName>
        <fullName evidence="15">CL11</fullName>
    </alternativeName>
</protein>
<evidence type="ECO:0000259" key="19">
    <source>
        <dbReference type="Pfam" id="PF03946"/>
    </source>
</evidence>
<evidence type="ECO:0000256" key="6">
    <source>
        <dbReference type="ARBA" id="ARBA00022730"/>
    </source>
</evidence>
<dbReference type="HAMAP" id="MF_00736">
    <property type="entry name" value="Ribosomal_uL11"/>
    <property type="match status" value="1"/>
</dbReference>
<keyword evidence="9" id="KW-0694">RNA-binding</keyword>
<evidence type="ECO:0000256" key="17">
    <source>
        <dbReference type="SAM" id="MobiDB-lite"/>
    </source>
</evidence>
<evidence type="ECO:0000256" key="8">
    <source>
        <dbReference type="ARBA" id="ARBA00022842"/>
    </source>
</evidence>
<dbReference type="InterPro" id="IPR036769">
    <property type="entry name" value="Ribosomal_uL11_C_sf"/>
</dbReference>
<dbReference type="InterPro" id="IPR008162">
    <property type="entry name" value="Pyrophosphatase"/>
</dbReference>
<reference evidence="20" key="1">
    <citation type="submission" date="2023-03" db="EMBL/GenBank/DDBJ databases">
        <authorList>
            <person name="Julca I."/>
        </authorList>
    </citation>
    <scope>NUCLEOTIDE SEQUENCE</scope>
</reference>
<evidence type="ECO:0000256" key="12">
    <source>
        <dbReference type="ARBA" id="ARBA00035540"/>
    </source>
</evidence>
<dbReference type="EMBL" id="OX459119">
    <property type="protein sequence ID" value="CAI9093340.1"/>
    <property type="molecule type" value="Genomic_DNA"/>
</dbReference>
<dbReference type="Pfam" id="PF00298">
    <property type="entry name" value="Ribosomal_L11"/>
    <property type="match status" value="1"/>
</dbReference>
<dbReference type="InterPro" id="IPR020783">
    <property type="entry name" value="Ribosomal_uL11_C"/>
</dbReference>
<evidence type="ECO:0000256" key="2">
    <source>
        <dbReference type="ARBA" id="ARBA00006220"/>
    </source>
</evidence>
<keyword evidence="5" id="KW-0479">Metal-binding</keyword>
<dbReference type="Gene3D" id="3.90.80.10">
    <property type="entry name" value="Inorganic pyrophosphatase"/>
    <property type="match status" value="1"/>
</dbReference>
<comment type="cofactor">
    <cofactor evidence="1">
        <name>Mg(2+)</name>
        <dbReference type="ChEBI" id="CHEBI:18420"/>
    </cofactor>
</comment>
<evidence type="ECO:0000256" key="13">
    <source>
        <dbReference type="ARBA" id="ARBA00047820"/>
    </source>
</evidence>
<dbReference type="CDD" id="cd00349">
    <property type="entry name" value="Ribosomal_L11"/>
    <property type="match status" value="1"/>
</dbReference>
<keyword evidence="21" id="KW-1185">Reference proteome</keyword>
<dbReference type="SUPFAM" id="SSF50324">
    <property type="entry name" value="Inorganic pyrophosphatase"/>
    <property type="match status" value="1"/>
</dbReference>
<dbReference type="FunFam" id="3.30.1550.10:FF:000001">
    <property type="entry name" value="50S ribosomal protein L11"/>
    <property type="match status" value="1"/>
</dbReference>